<accession>A0A426X9T9</accession>
<comment type="subcellular location">
    <subcellularLocation>
        <location evidence="2">Secreted</location>
    </subcellularLocation>
</comment>
<evidence type="ECO:0000256" key="8">
    <source>
        <dbReference type="ARBA" id="ARBA00023180"/>
    </source>
</evidence>
<sequence length="363" mass="40186">MTTPRTAYKVDCEHPGSEVAAETAAAMAAASVAFRPYDSKYSDLLLLHARQLFSFADTYRGRYDDSVHSVRKYYPSSSGYSDELLWAAAWLFEATDDKLYLNYVAQNAVLLGGTGWAVTEFSWDNKYAGLQVLLTKADYILGKNPKSMSYLVGYGWNYPTHVHHRGASVPSIFELPSAVGCIDGFDDWYVNKDGNPNVIEGALVGGPDVKDEFYDDRCKYEQTEPSMVGNAPLVGLFAALDGLEGDKGSEHKSAGPNPKPKVDSCFAEAAVEFVHTITNTWKYQGEDYYRHQVAVKNTCGERITYLKLKIENLAGLLWGLSQTQEKNMYELPPWLKVLEPGAGFVFVYIQGGPQAAVSVVAYH</sequence>
<evidence type="ECO:0000256" key="7">
    <source>
        <dbReference type="ARBA" id="ARBA00023001"/>
    </source>
</evidence>
<dbReference type="EMBL" id="AMZH03023909">
    <property type="protein sequence ID" value="RRT36218.1"/>
    <property type="molecule type" value="Genomic_DNA"/>
</dbReference>
<protein>
    <recommendedName>
        <fullName evidence="14">Endoglucanase</fullName>
        <ecNumber evidence="14">3.2.1.4</ecNumber>
    </recommendedName>
</protein>
<evidence type="ECO:0000256" key="2">
    <source>
        <dbReference type="ARBA" id="ARBA00004613"/>
    </source>
</evidence>
<evidence type="ECO:0000256" key="11">
    <source>
        <dbReference type="ARBA" id="ARBA00023326"/>
    </source>
</evidence>
<dbReference type="EC" id="3.2.1.4" evidence="14"/>
<evidence type="ECO:0000256" key="1">
    <source>
        <dbReference type="ARBA" id="ARBA00000966"/>
    </source>
</evidence>
<gene>
    <name evidence="16" type="ORF">B296_00033125</name>
</gene>
<evidence type="ECO:0000256" key="10">
    <source>
        <dbReference type="ARBA" id="ARBA00023295"/>
    </source>
</evidence>
<name>A0A426X9T9_ENSVE</name>
<dbReference type="PANTHER" id="PTHR22298">
    <property type="entry name" value="ENDO-1,4-BETA-GLUCANASE"/>
    <property type="match status" value="1"/>
</dbReference>
<feature type="active site" evidence="13">
    <location>
        <position position="215"/>
    </location>
</feature>
<evidence type="ECO:0000256" key="9">
    <source>
        <dbReference type="ARBA" id="ARBA00023277"/>
    </source>
</evidence>
<evidence type="ECO:0000256" key="13">
    <source>
        <dbReference type="PROSITE-ProRule" id="PRU10060"/>
    </source>
</evidence>
<feature type="active site" evidence="12">
    <location>
        <position position="163"/>
    </location>
</feature>
<evidence type="ECO:0000256" key="6">
    <source>
        <dbReference type="ARBA" id="ARBA00022801"/>
    </source>
</evidence>
<dbReference type="InterPro" id="IPR018221">
    <property type="entry name" value="Glyco_hydro_9_His_AS"/>
</dbReference>
<comment type="catalytic activity">
    <reaction evidence="1 14">
        <text>Endohydrolysis of (1-&gt;4)-beta-D-glucosidic linkages in cellulose, lichenin and cereal beta-D-glucans.</text>
        <dbReference type="EC" id="3.2.1.4"/>
    </reaction>
</comment>
<reference evidence="16 17" key="1">
    <citation type="journal article" date="2014" name="Agronomy (Basel)">
        <title>A Draft Genome Sequence for Ensete ventricosum, the Drought-Tolerant Tree Against Hunger.</title>
        <authorList>
            <person name="Harrison J."/>
            <person name="Moore K.A."/>
            <person name="Paszkiewicz K."/>
            <person name="Jones T."/>
            <person name="Grant M."/>
            <person name="Ambacheew D."/>
            <person name="Muzemil S."/>
            <person name="Studholme D.J."/>
        </authorList>
    </citation>
    <scope>NUCLEOTIDE SEQUENCE [LARGE SCALE GENOMIC DNA]</scope>
</reference>
<evidence type="ECO:0000313" key="17">
    <source>
        <dbReference type="Proteomes" id="UP000287651"/>
    </source>
</evidence>
<comment type="caution">
    <text evidence="16">The sequence shown here is derived from an EMBL/GenBank/DDBJ whole genome shotgun (WGS) entry which is preliminary data.</text>
</comment>
<dbReference type="PROSITE" id="PS00592">
    <property type="entry name" value="GH9_2"/>
    <property type="match status" value="1"/>
</dbReference>
<evidence type="ECO:0000256" key="4">
    <source>
        <dbReference type="ARBA" id="ARBA00022525"/>
    </source>
</evidence>
<dbReference type="SUPFAM" id="SSF48208">
    <property type="entry name" value="Six-hairpin glycosidases"/>
    <property type="match status" value="1"/>
</dbReference>
<evidence type="ECO:0000259" key="15">
    <source>
        <dbReference type="SMART" id="SM01063"/>
    </source>
</evidence>
<keyword evidence="6 12" id="KW-0378">Hydrolase</keyword>
<dbReference type="InterPro" id="IPR012341">
    <property type="entry name" value="6hp_glycosidase-like_sf"/>
</dbReference>
<proteinExistence type="inferred from homology"/>
<keyword evidence="7 14" id="KW-0136">Cellulose degradation</keyword>
<feature type="active site" evidence="13">
    <location>
        <position position="224"/>
    </location>
</feature>
<dbReference type="InterPro" id="IPR008928">
    <property type="entry name" value="6-hairpin_glycosidase_sf"/>
</dbReference>
<feature type="domain" description="Carbohydrate binding" evidence="15">
    <location>
        <begin position="271"/>
        <end position="351"/>
    </location>
</feature>
<organism evidence="16 17">
    <name type="scientific">Ensete ventricosum</name>
    <name type="common">Abyssinian banana</name>
    <name type="synonym">Musa ensete</name>
    <dbReference type="NCBI Taxonomy" id="4639"/>
    <lineage>
        <taxon>Eukaryota</taxon>
        <taxon>Viridiplantae</taxon>
        <taxon>Streptophyta</taxon>
        <taxon>Embryophyta</taxon>
        <taxon>Tracheophyta</taxon>
        <taxon>Spermatophyta</taxon>
        <taxon>Magnoliopsida</taxon>
        <taxon>Liliopsida</taxon>
        <taxon>Zingiberales</taxon>
        <taxon>Musaceae</taxon>
        <taxon>Ensete</taxon>
    </lineage>
</organism>
<evidence type="ECO:0000313" key="16">
    <source>
        <dbReference type="EMBL" id="RRT36218.1"/>
    </source>
</evidence>
<dbReference type="InterPro" id="IPR001701">
    <property type="entry name" value="Glyco_hydro_9"/>
</dbReference>
<keyword evidence="8" id="KW-0325">Glycoprotein</keyword>
<comment type="similarity">
    <text evidence="3 12 14">Belongs to the glycosyl hydrolase 9 (cellulase E) family.</text>
</comment>
<keyword evidence="11 12" id="KW-0624">Polysaccharide degradation</keyword>
<dbReference type="GO" id="GO:0030245">
    <property type="term" value="P:cellulose catabolic process"/>
    <property type="evidence" value="ECO:0007669"/>
    <property type="project" value="UniProtKB-KW"/>
</dbReference>
<dbReference type="GO" id="GO:0030246">
    <property type="term" value="F:carbohydrate binding"/>
    <property type="evidence" value="ECO:0007669"/>
    <property type="project" value="InterPro"/>
</dbReference>
<dbReference type="SMART" id="SM01063">
    <property type="entry name" value="CBM49"/>
    <property type="match status" value="1"/>
</dbReference>
<dbReference type="Pfam" id="PF09478">
    <property type="entry name" value="CBM49"/>
    <property type="match status" value="1"/>
</dbReference>
<evidence type="ECO:0000256" key="5">
    <source>
        <dbReference type="ARBA" id="ARBA00022729"/>
    </source>
</evidence>
<keyword evidence="5" id="KW-0732">Signal</keyword>
<dbReference type="GO" id="GO:0008810">
    <property type="term" value="F:cellulase activity"/>
    <property type="evidence" value="ECO:0007669"/>
    <property type="project" value="UniProtKB-EC"/>
</dbReference>
<dbReference type="Gene3D" id="1.50.10.10">
    <property type="match status" value="2"/>
</dbReference>
<evidence type="ECO:0000256" key="12">
    <source>
        <dbReference type="PROSITE-ProRule" id="PRU10059"/>
    </source>
</evidence>
<keyword evidence="10 12" id="KW-0326">Glycosidase</keyword>
<evidence type="ECO:0000256" key="14">
    <source>
        <dbReference type="RuleBase" id="RU361166"/>
    </source>
</evidence>
<evidence type="ECO:0000256" key="3">
    <source>
        <dbReference type="ARBA" id="ARBA00007072"/>
    </source>
</evidence>
<keyword evidence="9 12" id="KW-0119">Carbohydrate metabolism</keyword>
<dbReference type="InterPro" id="IPR019028">
    <property type="entry name" value="CBM_49"/>
</dbReference>
<dbReference type="Proteomes" id="UP000287651">
    <property type="component" value="Unassembled WGS sequence"/>
</dbReference>
<dbReference type="Pfam" id="PF00759">
    <property type="entry name" value="Glyco_hydro_9"/>
    <property type="match status" value="2"/>
</dbReference>
<keyword evidence="4" id="KW-0964">Secreted</keyword>
<dbReference type="PROSITE" id="PS00698">
    <property type="entry name" value="GH9_3"/>
    <property type="match status" value="1"/>
</dbReference>
<dbReference type="InterPro" id="IPR033126">
    <property type="entry name" value="Glyco_hydro_9_Asp/Glu_AS"/>
</dbReference>
<dbReference type="AlphaFoldDB" id="A0A426X9T9"/>
<dbReference type="GO" id="GO:0005576">
    <property type="term" value="C:extracellular region"/>
    <property type="evidence" value="ECO:0007669"/>
    <property type="project" value="UniProtKB-SubCell"/>
</dbReference>